<accession>A0A0B1ZKF7</accession>
<name>A0A0B1ZKF7_9SPHN</name>
<dbReference type="OrthoDB" id="9804217at2"/>
<keyword evidence="5 10" id="KW-0028">Amino-acid biosynthesis</keyword>
<evidence type="ECO:0000256" key="3">
    <source>
        <dbReference type="ARBA" id="ARBA00012362"/>
    </source>
</evidence>
<dbReference type="InterPro" id="IPR013785">
    <property type="entry name" value="Aldolase_TIM"/>
</dbReference>
<dbReference type="GO" id="GO:0000162">
    <property type="term" value="P:L-tryptophan biosynthetic process"/>
    <property type="evidence" value="ECO:0007669"/>
    <property type="project" value="UniProtKB-UniRule"/>
</dbReference>
<dbReference type="PANTHER" id="PTHR22854:SF2">
    <property type="entry name" value="INDOLE-3-GLYCEROL-PHOSPHATE SYNTHASE"/>
    <property type="match status" value="1"/>
</dbReference>
<dbReference type="Proteomes" id="UP000031057">
    <property type="component" value="Unassembled WGS sequence"/>
</dbReference>
<feature type="domain" description="Indole-3-glycerol phosphate synthase" evidence="11">
    <location>
        <begin position="5"/>
        <end position="259"/>
    </location>
</feature>
<dbReference type="Gene3D" id="3.20.20.70">
    <property type="entry name" value="Aldolase class I"/>
    <property type="match status" value="1"/>
</dbReference>
<dbReference type="SUPFAM" id="SSF51366">
    <property type="entry name" value="Ribulose-phoshate binding barrel"/>
    <property type="match status" value="1"/>
</dbReference>
<evidence type="ECO:0000256" key="8">
    <source>
        <dbReference type="ARBA" id="ARBA00023141"/>
    </source>
</evidence>
<evidence type="ECO:0000256" key="9">
    <source>
        <dbReference type="ARBA" id="ARBA00023239"/>
    </source>
</evidence>
<dbReference type="InterPro" id="IPR013798">
    <property type="entry name" value="Indole-3-glycerol_P_synth_dom"/>
</dbReference>
<evidence type="ECO:0000256" key="5">
    <source>
        <dbReference type="ARBA" id="ARBA00022605"/>
    </source>
</evidence>
<dbReference type="EMBL" id="JTDI01000003">
    <property type="protein sequence ID" value="KHK91580.1"/>
    <property type="molecule type" value="Genomic_DNA"/>
</dbReference>
<comment type="similarity">
    <text evidence="10">Belongs to the TrpC family.</text>
</comment>
<keyword evidence="7 10" id="KW-0822">Tryptophan biosynthesis</keyword>
<evidence type="ECO:0000313" key="13">
    <source>
        <dbReference type="Proteomes" id="UP000031057"/>
    </source>
</evidence>
<dbReference type="InterPro" id="IPR045186">
    <property type="entry name" value="Indole-3-glycerol_P_synth"/>
</dbReference>
<evidence type="ECO:0000256" key="1">
    <source>
        <dbReference type="ARBA" id="ARBA00001633"/>
    </source>
</evidence>
<evidence type="ECO:0000256" key="7">
    <source>
        <dbReference type="ARBA" id="ARBA00022822"/>
    </source>
</evidence>
<dbReference type="PROSITE" id="PS00614">
    <property type="entry name" value="IGPS"/>
    <property type="match status" value="1"/>
</dbReference>
<comment type="pathway">
    <text evidence="2 10">Amino-acid biosynthesis; L-tryptophan biosynthesis; L-tryptophan from chorismate: step 4/5.</text>
</comment>
<dbReference type="CDD" id="cd00331">
    <property type="entry name" value="IGPS"/>
    <property type="match status" value="1"/>
</dbReference>
<evidence type="ECO:0000256" key="4">
    <source>
        <dbReference type="ARBA" id="ARBA00018080"/>
    </source>
</evidence>
<dbReference type="AlphaFoldDB" id="A0A0B1ZKF7"/>
<reference evidence="12 13" key="1">
    <citation type="submission" date="2014-10" db="EMBL/GenBank/DDBJ databases">
        <title>Genome sequence of Novosphingobium malaysiense MUSC 273(T).</title>
        <authorList>
            <person name="Lee L.-H."/>
        </authorList>
    </citation>
    <scope>NUCLEOTIDE SEQUENCE [LARGE SCALE GENOMIC DNA]</scope>
    <source>
        <strain evidence="12 13">MUSC 273</strain>
    </source>
</reference>
<keyword evidence="8 10" id="KW-0057">Aromatic amino acid biosynthesis</keyword>
<evidence type="ECO:0000256" key="10">
    <source>
        <dbReference type="HAMAP-Rule" id="MF_00134"/>
    </source>
</evidence>
<dbReference type="UniPathway" id="UPA00035">
    <property type="reaction ID" value="UER00043"/>
</dbReference>
<dbReference type="EC" id="4.1.1.48" evidence="3 10"/>
<dbReference type="GO" id="GO:0004640">
    <property type="term" value="F:phosphoribosylanthranilate isomerase activity"/>
    <property type="evidence" value="ECO:0007669"/>
    <property type="project" value="TreeGrafter"/>
</dbReference>
<dbReference type="NCBIfam" id="NF001370">
    <property type="entry name" value="PRK00278.1-2"/>
    <property type="match status" value="1"/>
</dbReference>
<keyword evidence="9 10" id="KW-0456">Lyase</keyword>
<dbReference type="GO" id="GO:0004425">
    <property type="term" value="F:indole-3-glycerol-phosphate synthase activity"/>
    <property type="evidence" value="ECO:0007669"/>
    <property type="project" value="UniProtKB-UniRule"/>
</dbReference>
<evidence type="ECO:0000313" key="12">
    <source>
        <dbReference type="EMBL" id="KHK91580.1"/>
    </source>
</evidence>
<dbReference type="Pfam" id="PF00218">
    <property type="entry name" value="IGPS"/>
    <property type="match status" value="1"/>
</dbReference>
<dbReference type="PANTHER" id="PTHR22854">
    <property type="entry name" value="TRYPTOPHAN BIOSYNTHESIS PROTEIN"/>
    <property type="match status" value="1"/>
</dbReference>
<dbReference type="FunFam" id="3.20.20.70:FF:000024">
    <property type="entry name" value="Indole-3-glycerol phosphate synthase"/>
    <property type="match status" value="1"/>
</dbReference>
<proteinExistence type="inferred from homology"/>
<dbReference type="STRING" id="1348853.LK12_12295"/>
<comment type="catalytic activity">
    <reaction evidence="1 10">
        <text>1-(2-carboxyphenylamino)-1-deoxy-D-ribulose 5-phosphate + H(+) = (1S,2R)-1-C-(indol-3-yl)glycerol 3-phosphate + CO2 + H2O</text>
        <dbReference type="Rhea" id="RHEA:23476"/>
        <dbReference type="ChEBI" id="CHEBI:15377"/>
        <dbReference type="ChEBI" id="CHEBI:15378"/>
        <dbReference type="ChEBI" id="CHEBI:16526"/>
        <dbReference type="ChEBI" id="CHEBI:58613"/>
        <dbReference type="ChEBI" id="CHEBI:58866"/>
        <dbReference type="EC" id="4.1.1.48"/>
    </reaction>
</comment>
<dbReference type="RefSeq" id="WP_039284054.1">
    <property type="nucleotide sequence ID" value="NZ_JTDI01000003.1"/>
</dbReference>
<keyword evidence="13" id="KW-1185">Reference proteome</keyword>
<organism evidence="12 13">
    <name type="scientific">Novosphingobium malaysiense</name>
    <dbReference type="NCBI Taxonomy" id="1348853"/>
    <lineage>
        <taxon>Bacteria</taxon>
        <taxon>Pseudomonadati</taxon>
        <taxon>Pseudomonadota</taxon>
        <taxon>Alphaproteobacteria</taxon>
        <taxon>Sphingomonadales</taxon>
        <taxon>Sphingomonadaceae</taxon>
        <taxon>Novosphingobium</taxon>
    </lineage>
</organism>
<evidence type="ECO:0000256" key="2">
    <source>
        <dbReference type="ARBA" id="ARBA00004696"/>
    </source>
</evidence>
<dbReference type="InterPro" id="IPR011060">
    <property type="entry name" value="RibuloseP-bd_barrel"/>
</dbReference>
<gene>
    <name evidence="10" type="primary">trpC</name>
    <name evidence="12" type="ORF">LK12_12295</name>
</gene>
<protein>
    <recommendedName>
        <fullName evidence="4 10">Indole-3-glycerol phosphate synthase</fullName>
        <shortName evidence="10">IGPS</shortName>
        <ecNumber evidence="3 10">4.1.1.48</ecNumber>
    </recommendedName>
</protein>
<keyword evidence="6 10" id="KW-0210">Decarboxylase</keyword>
<dbReference type="HAMAP" id="MF_00134_B">
    <property type="entry name" value="IGPS_B"/>
    <property type="match status" value="1"/>
</dbReference>
<evidence type="ECO:0000256" key="6">
    <source>
        <dbReference type="ARBA" id="ARBA00022793"/>
    </source>
</evidence>
<comment type="caution">
    <text evidence="12">The sequence shown here is derived from an EMBL/GenBank/DDBJ whole genome shotgun (WGS) entry which is preliminary data.</text>
</comment>
<dbReference type="NCBIfam" id="NF001373">
    <property type="entry name" value="PRK00278.1-6"/>
    <property type="match status" value="1"/>
</dbReference>
<dbReference type="InterPro" id="IPR001468">
    <property type="entry name" value="Indole-3-GlycerolPSynthase_CS"/>
</dbReference>
<evidence type="ECO:0000259" key="11">
    <source>
        <dbReference type="Pfam" id="PF00218"/>
    </source>
</evidence>
<dbReference type="NCBIfam" id="NF001377">
    <property type="entry name" value="PRK00278.2-4"/>
    <property type="match status" value="1"/>
</dbReference>
<sequence length="262" mass="28609">MSDKLTEICETKREEVDERMAVATIADLDRHAAHQDAPRGFEAALRRKAETGFALIAEIKKASPSKGLIRPDFRPAEHAVAYERGGAACLSVLTDAPYFQGHEDYLMDARAAVSLPVIRKDFMIDPWQVAEARAIGADAILIIVAALDDTLMAEIEAAARERGMDCLVEVHNEAEMERAARLKSRLIGVNNRDLKRFVTDIGVTERLAPMAPEGTLLVSESGINTHADLERLAGCGARTFLVGESLMRQADVEAATRTLLEG</sequence>